<comment type="subcellular location">
    <subcellularLocation>
        <location evidence="1">Cell membrane</location>
        <topology evidence="1">Multi-pass membrane protein</topology>
    </subcellularLocation>
    <subcellularLocation>
        <location evidence="14">Postsynaptic cell membrane</location>
    </subcellularLocation>
</comment>
<evidence type="ECO:0000256" key="2">
    <source>
        <dbReference type="ARBA" id="ARBA00022448"/>
    </source>
</evidence>
<accession>A0A2B4SE38</accession>
<keyword evidence="12" id="KW-1071">Ligand-gated ion channel</keyword>
<dbReference type="GO" id="GO:0015276">
    <property type="term" value="F:ligand-gated monoatomic ion channel activity"/>
    <property type="evidence" value="ECO:0007669"/>
    <property type="project" value="InterPro"/>
</dbReference>
<evidence type="ECO:0000256" key="6">
    <source>
        <dbReference type="ARBA" id="ARBA00023018"/>
    </source>
</evidence>
<evidence type="ECO:0000259" key="21">
    <source>
        <dbReference type="SMART" id="SM00918"/>
    </source>
</evidence>
<dbReference type="GO" id="GO:0038023">
    <property type="term" value="F:signaling receptor activity"/>
    <property type="evidence" value="ECO:0007669"/>
    <property type="project" value="InterPro"/>
</dbReference>
<keyword evidence="4 18" id="KW-0812">Transmembrane</keyword>
<keyword evidence="9 22" id="KW-0675">Receptor</keyword>
<dbReference type="Gene3D" id="3.40.190.10">
    <property type="entry name" value="Periplasmic binding protein-like II"/>
    <property type="match status" value="2"/>
</dbReference>
<evidence type="ECO:0000256" key="4">
    <source>
        <dbReference type="ARBA" id="ARBA00022692"/>
    </source>
</evidence>
<evidence type="ECO:0000256" key="17">
    <source>
        <dbReference type="PIRSR" id="PIRSR601508-3"/>
    </source>
</evidence>
<dbReference type="Gene3D" id="1.10.287.70">
    <property type="match status" value="1"/>
</dbReference>
<dbReference type="Gene3D" id="3.40.50.2300">
    <property type="match status" value="2"/>
</dbReference>
<evidence type="ECO:0000256" key="7">
    <source>
        <dbReference type="ARBA" id="ARBA00023065"/>
    </source>
</evidence>
<dbReference type="PRINTS" id="PR00177">
    <property type="entry name" value="NMDARECEPTOR"/>
</dbReference>
<dbReference type="GO" id="GO:0045211">
    <property type="term" value="C:postsynaptic membrane"/>
    <property type="evidence" value="ECO:0007669"/>
    <property type="project" value="UniProtKB-SubCell"/>
</dbReference>
<dbReference type="PANTHER" id="PTHR18966">
    <property type="entry name" value="IONOTROPIC GLUTAMATE RECEPTOR"/>
    <property type="match status" value="1"/>
</dbReference>
<evidence type="ECO:0000256" key="12">
    <source>
        <dbReference type="ARBA" id="ARBA00023286"/>
    </source>
</evidence>
<feature type="binding site" evidence="15">
    <location>
        <position position="690"/>
    </location>
    <ligand>
        <name>L-glutamate</name>
        <dbReference type="ChEBI" id="CHEBI:29985"/>
    </ligand>
</feature>
<protein>
    <submittedName>
        <fullName evidence="22">Glutamate receptor ionotropic, kainate 3</fullName>
    </submittedName>
</protein>
<feature type="site" description="Crucial to convey clamshell closure to channel opening" evidence="16">
    <location>
        <position position="622"/>
    </location>
</feature>
<evidence type="ECO:0000256" key="19">
    <source>
        <dbReference type="SAM" id="SignalP"/>
    </source>
</evidence>
<keyword evidence="13" id="KW-0407">Ion channel</keyword>
<dbReference type="SUPFAM" id="SSF53822">
    <property type="entry name" value="Periplasmic binding protein-like I"/>
    <property type="match status" value="1"/>
</dbReference>
<dbReference type="Pfam" id="PF00060">
    <property type="entry name" value="Lig_chan"/>
    <property type="match status" value="1"/>
</dbReference>
<keyword evidence="8 18" id="KW-0472">Membrane</keyword>
<dbReference type="FunFam" id="1.10.287.70:FF:000143">
    <property type="entry name" value="Probable glutamate receptor"/>
    <property type="match status" value="1"/>
</dbReference>
<feature type="domain" description="Ionotropic glutamate receptor C-terminal" evidence="20">
    <location>
        <begin position="394"/>
        <end position="754"/>
    </location>
</feature>
<evidence type="ECO:0000256" key="10">
    <source>
        <dbReference type="ARBA" id="ARBA00023180"/>
    </source>
</evidence>
<evidence type="ECO:0000256" key="18">
    <source>
        <dbReference type="SAM" id="Phobius"/>
    </source>
</evidence>
<keyword evidence="17" id="KW-1015">Disulfide bond</keyword>
<evidence type="ECO:0000256" key="8">
    <source>
        <dbReference type="ARBA" id="ARBA00023136"/>
    </source>
</evidence>
<dbReference type="InterPro" id="IPR028082">
    <property type="entry name" value="Peripla_BP_I"/>
</dbReference>
<feature type="disulfide bond" evidence="17">
    <location>
        <begin position="703"/>
        <end position="758"/>
    </location>
</feature>
<feature type="binding site" evidence="15">
    <location>
        <position position="476"/>
    </location>
    <ligand>
        <name>L-glutamate</name>
        <dbReference type="ChEBI" id="CHEBI:29985"/>
    </ligand>
</feature>
<evidence type="ECO:0000256" key="3">
    <source>
        <dbReference type="ARBA" id="ARBA00022475"/>
    </source>
</evidence>
<feature type="binding site" evidence="15">
    <location>
        <position position="643"/>
    </location>
    <ligand>
        <name>L-glutamate</name>
        <dbReference type="ChEBI" id="CHEBI:29985"/>
    </ligand>
</feature>
<evidence type="ECO:0000259" key="20">
    <source>
        <dbReference type="SMART" id="SM00079"/>
    </source>
</evidence>
<feature type="chain" id="PRO_5012112025" evidence="19">
    <location>
        <begin position="23"/>
        <end position="827"/>
    </location>
</feature>
<name>A0A2B4SE38_STYPI</name>
<dbReference type="Pfam" id="PF10613">
    <property type="entry name" value="Lig_chan-Glu_bd"/>
    <property type="match status" value="1"/>
</dbReference>
<evidence type="ECO:0000256" key="13">
    <source>
        <dbReference type="ARBA" id="ARBA00023303"/>
    </source>
</evidence>
<dbReference type="InterPro" id="IPR019594">
    <property type="entry name" value="Glu/Gly-bd"/>
</dbReference>
<dbReference type="SMART" id="SM00079">
    <property type="entry name" value="PBPe"/>
    <property type="match status" value="1"/>
</dbReference>
<evidence type="ECO:0000256" key="9">
    <source>
        <dbReference type="ARBA" id="ARBA00023170"/>
    </source>
</evidence>
<keyword evidence="10" id="KW-0325">Glycoprotein</keyword>
<evidence type="ECO:0000256" key="1">
    <source>
        <dbReference type="ARBA" id="ARBA00004651"/>
    </source>
</evidence>
<keyword evidence="6" id="KW-0770">Synapse</keyword>
<dbReference type="SMART" id="SM00918">
    <property type="entry name" value="Lig_chan-Glu_bd"/>
    <property type="match status" value="1"/>
</dbReference>
<evidence type="ECO:0000256" key="5">
    <source>
        <dbReference type="ARBA" id="ARBA00022989"/>
    </source>
</evidence>
<feature type="binding site" evidence="15">
    <location>
        <position position="642"/>
    </location>
    <ligand>
        <name>L-glutamate</name>
        <dbReference type="ChEBI" id="CHEBI:29985"/>
    </ligand>
</feature>
<feature type="transmembrane region" description="Helical" evidence="18">
    <location>
        <begin position="522"/>
        <end position="544"/>
    </location>
</feature>
<evidence type="ECO:0000256" key="15">
    <source>
        <dbReference type="PIRSR" id="PIRSR601508-1"/>
    </source>
</evidence>
<evidence type="ECO:0000256" key="14">
    <source>
        <dbReference type="ARBA" id="ARBA00034100"/>
    </source>
</evidence>
<keyword evidence="19" id="KW-0732">Signal</keyword>
<comment type="caution">
    <text evidence="22">The sequence shown here is derived from an EMBL/GenBank/DDBJ whole genome shotgun (WGS) entry which is preliminary data.</text>
</comment>
<keyword evidence="7" id="KW-0406">Ion transport</keyword>
<dbReference type="AlphaFoldDB" id="A0A2B4SE38"/>
<feature type="domain" description="Ionotropic glutamate receptor L-glutamate and glycine-binding" evidence="21">
    <location>
        <begin position="404"/>
        <end position="465"/>
    </location>
</feature>
<feature type="transmembrane region" description="Helical" evidence="18">
    <location>
        <begin position="773"/>
        <end position="796"/>
    </location>
</feature>
<dbReference type="Pfam" id="PF01094">
    <property type="entry name" value="ANF_receptor"/>
    <property type="match status" value="1"/>
</dbReference>
<dbReference type="InterPro" id="IPR001828">
    <property type="entry name" value="ANF_lig-bd_rcpt"/>
</dbReference>
<evidence type="ECO:0000256" key="11">
    <source>
        <dbReference type="ARBA" id="ARBA00023257"/>
    </source>
</evidence>
<dbReference type="SUPFAM" id="SSF81324">
    <property type="entry name" value="Voltage-gated potassium channels"/>
    <property type="match status" value="1"/>
</dbReference>
<dbReference type="FunFam" id="3.40.190.10:FF:000024">
    <property type="entry name" value="Glutamate receptor, ionotropic, delta 1"/>
    <property type="match status" value="1"/>
</dbReference>
<sequence>MKTRALFFEVFVAMSLLQRINATNRKLTCGFVIGHSAEFHAVNSVFNNASRSSNVSVVLKKFNISDPVNLFNQASTIFKSNVITLIEGIEATTPACALSTVTGIPLIRLRHDSGPLGHCEKSIQMSVGYKDYARATLDIVNTFGWKNIVLVYEERHVYKAGFFVAITQKLQLTVNLVQLSEQGQDEEQTAPIQTAMEQVKDFDAEIVVLYLENKNIQLMLQQKPCNHRKTYIWIIQGQVDMPLNLTCYQNSVVALKLSYDDHTVDDLLKLALGNNLSSSVDKHLAAVSFDAVQIINSAASREPCSSINGSDIGPEETKAMLTCLRKVSINGTTGILQFDEQGERTRIDLKILNLRNNSFKRIGTWNSTKGAVLSGNILRNMDNPLSQTTLEGRKLRAVVLMDSPFIMRVKNENGGFSFEGYCIDLLNELARNLKFTYELYLSPDGKYGTENEDGTWNGMMNEIVNERADMIVAALTITESREKVVDFSIPFMYYTEDILLKKTSVKEKYDLLQFMNPFDNQVWFATLATLVIISIAVFVINYYSPYGYKDENGRGTSEEFSFFNSVWFALACMLQQGGDNTPKSLSGRILTGCYWFCILIWVSTYTANLAAFFTVKNAEHPINNLEDIVKSSYSVAILDSSSTSEFFKTSGYETHKKIWHKIKSDGTLAKDTAQGVEWVREKEEFAFITDRPFLQDIANNKPCDLQVVPGLSTSKGLALAFQANDPHVNDFTLAILRLHENDFLASLKRKWWESTNKCPVEEETSLSRKRIGLMSMLGVYIVLAVGMIIAFMTLAVEHYWKRKAKQALVDKLQRTKLRSVKIRPGPP</sequence>
<keyword evidence="11" id="KW-0628">Postsynaptic cell membrane</keyword>
<keyword evidence="2" id="KW-0813">Transport</keyword>
<dbReference type="OrthoDB" id="5958147at2759"/>
<evidence type="ECO:0000313" key="22">
    <source>
        <dbReference type="EMBL" id="PFX27313.1"/>
    </source>
</evidence>
<dbReference type="InterPro" id="IPR001508">
    <property type="entry name" value="Iono_Glu_rcpt_met"/>
</dbReference>
<feature type="site" description="Interaction with the cone snail toxin Con-ikot-ikot" evidence="16">
    <location>
        <position position="648"/>
    </location>
</feature>
<feature type="binding site" evidence="15">
    <location>
        <position position="481"/>
    </location>
    <ligand>
        <name>L-glutamate</name>
        <dbReference type="ChEBI" id="CHEBI:29985"/>
    </ligand>
</feature>
<gene>
    <name evidence="22" type="primary">GRIK3</name>
    <name evidence="22" type="ORF">AWC38_SpisGene8004</name>
</gene>
<dbReference type="Proteomes" id="UP000225706">
    <property type="component" value="Unassembled WGS sequence"/>
</dbReference>
<reference evidence="23" key="1">
    <citation type="journal article" date="2017" name="bioRxiv">
        <title>Comparative analysis of the genomes of Stylophora pistillata and Acropora digitifera provides evidence for extensive differences between species of corals.</title>
        <authorList>
            <person name="Voolstra C.R."/>
            <person name="Li Y."/>
            <person name="Liew Y.J."/>
            <person name="Baumgarten S."/>
            <person name="Zoccola D."/>
            <person name="Flot J.-F."/>
            <person name="Tambutte S."/>
            <person name="Allemand D."/>
            <person name="Aranda M."/>
        </authorList>
    </citation>
    <scope>NUCLEOTIDE SEQUENCE [LARGE SCALE GENOMIC DNA]</scope>
</reference>
<feature type="signal peptide" evidence="19">
    <location>
        <begin position="1"/>
        <end position="22"/>
    </location>
</feature>
<dbReference type="InterPro" id="IPR015683">
    <property type="entry name" value="Ionotropic_Glu_rcpt"/>
</dbReference>
<keyword evidence="23" id="KW-1185">Reference proteome</keyword>
<dbReference type="EMBL" id="LSMT01000106">
    <property type="protein sequence ID" value="PFX27313.1"/>
    <property type="molecule type" value="Genomic_DNA"/>
</dbReference>
<dbReference type="InterPro" id="IPR001320">
    <property type="entry name" value="Iontro_rcpt_C"/>
</dbReference>
<organism evidence="22 23">
    <name type="scientific">Stylophora pistillata</name>
    <name type="common">Smooth cauliflower coral</name>
    <dbReference type="NCBI Taxonomy" id="50429"/>
    <lineage>
        <taxon>Eukaryota</taxon>
        <taxon>Metazoa</taxon>
        <taxon>Cnidaria</taxon>
        <taxon>Anthozoa</taxon>
        <taxon>Hexacorallia</taxon>
        <taxon>Scleractinia</taxon>
        <taxon>Astrocoeniina</taxon>
        <taxon>Pocilloporidae</taxon>
        <taxon>Stylophora</taxon>
    </lineage>
</organism>
<keyword evidence="3" id="KW-1003">Cell membrane</keyword>
<evidence type="ECO:0000256" key="16">
    <source>
        <dbReference type="PIRSR" id="PIRSR601508-2"/>
    </source>
</evidence>
<dbReference type="SUPFAM" id="SSF53850">
    <property type="entry name" value="Periplasmic binding protein-like II"/>
    <property type="match status" value="1"/>
</dbReference>
<proteinExistence type="predicted"/>
<evidence type="ECO:0000313" key="23">
    <source>
        <dbReference type="Proteomes" id="UP000225706"/>
    </source>
</evidence>
<feature type="transmembrane region" description="Helical" evidence="18">
    <location>
        <begin position="593"/>
        <end position="615"/>
    </location>
</feature>
<keyword evidence="5 18" id="KW-1133">Transmembrane helix</keyword>